<accession>A0A9W8TPV2</accession>
<dbReference type="InterPro" id="IPR036770">
    <property type="entry name" value="Ankyrin_rpt-contain_sf"/>
</dbReference>
<dbReference type="AlphaFoldDB" id="A0A9W8TPV2"/>
<dbReference type="InterPro" id="IPR056884">
    <property type="entry name" value="NPHP3-like_N"/>
</dbReference>
<dbReference type="SUPFAM" id="SSF52540">
    <property type="entry name" value="P-loop containing nucleoside triphosphate hydrolases"/>
    <property type="match status" value="1"/>
</dbReference>
<feature type="domain" description="Nephrocystin 3-like N-terminal" evidence="5">
    <location>
        <begin position="284"/>
        <end position="363"/>
    </location>
</feature>
<feature type="repeat" description="ANK" evidence="3">
    <location>
        <begin position="937"/>
        <end position="969"/>
    </location>
</feature>
<feature type="repeat" description="ANK" evidence="3">
    <location>
        <begin position="1102"/>
        <end position="1134"/>
    </location>
</feature>
<organism evidence="6 7">
    <name type="scientific">Xylaria arbuscula</name>
    <dbReference type="NCBI Taxonomy" id="114810"/>
    <lineage>
        <taxon>Eukaryota</taxon>
        <taxon>Fungi</taxon>
        <taxon>Dikarya</taxon>
        <taxon>Ascomycota</taxon>
        <taxon>Pezizomycotina</taxon>
        <taxon>Sordariomycetes</taxon>
        <taxon>Xylariomycetidae</taxon>
        <taxon>Xylariales</taxon>
        <taxon>Xylariaceae</taxon>
        <taxon>Xylaria</taxon>
    </lineage>
</organism>
<dbReference type="Pfam" id="PF00023">
    <property type="entry name" value="Ank"/>
    <property type="match status" value="1"/>
</dbReference>
<dbReference type="PROSITE" id="PS50297">
    <property type="entry name" value="ANK_REP_REGION"/>
    <property type="match status" value="1"/>
</dbReference>
<evidence type="ECO:0000313" key="7">
    <source>
        <dbReference type="Proteomes" id="UP001148614"/>
    </source>
</evidence>
<sequence length="1236" mass="138823">MGESNERAGDGGALGKLPSEAAQPAPAISTPMRTPSFPNANSAVRREHERYYNLFAEAIRPIEELTQKFAVSDPELLPIAREIEQTISDLLSQTIALTNTYHPAFPNYAIMTKLDRCMSLITRATNTCDSLLDGAGPKRRLLFRLTKSSRMRTKALRDVQSTLTKTTNTLELLRSYMTIAAALEQKSEERVTKQGVTDLEQQFHKHGTTTETAQAFVANEKLYPLSHGDKVTVPHQAYPSPGQHEVSGGRMSDVKEAIDKWCSPTSLDYDNERHKYLSSRRLDGTCDWFIRDNKRWQKWLGDEASSSILCWGAPGVGKSTIASRVIDELRSVNPPVAYAFCYLGDCGTSSPERLIQSLLLQLGPPAFAVPRDSGTYMSNHCSLVPLPTKDTETDIVNDVAVHSRTGLSSYYIDDISSGIAMPSSSRVRPIASFQDALEAITMVIEAIGRDVFIVIDAWEKEKMELRRENDFMDLLRTLRSTRCRVFLTSCGKAKPEPDSTMPFDISLPISEADIRGDVESLIQRRMSDMFVEYFRAPKFTFSIGLDPLKNLLGSFTLATLFICYVRDIFGKSKAFWSQTILDEMSTVSFEAFTSGRLLVHPAGIGYFEPERLIKASIEHFSTGLSSIQSRSILVWLTFAASPLRFEDLCIALRHISDDPQATGFMPNLSITKQIRDEELDYEYLRSTLIQLDGLVLWDRGNQLTQLTTKEVGKAVQSLWFPPYHPNQTLRSVSGLEILGRICIYCIQYILSVELEEIGTLSEKLANQLSQRSSFLSHAVLNWSRYCREFNTLMRNLSPLHGDGLDNSINQTELGRNGRDQFGGSSYNTQLRLEIVGLKVDTPRNQFQGHNKYLQSLHREISARVSELIEDEAKVSMAILLDVYLNPDISASNDSWEELHSWVTSMPQLLMASHLGLDQAVKEGAERHPERIFQSDNRGNTALHQAAKLGFEDVVCTLLSAGAPMKALNHSNQTPARYALMHGQTRAFVLIFEKMASDDMLDGDDERTYDYCDCIVGKQSDHQRSLDLSLFHAIEKSHIPIVRHLLNCGANPNGLDDKNTPVIHHAIRYGEDSKNKLSYLHDSCLDLLLRQGADPDMQSEDTKKESSLHVAVRWKKLGTIRWLLRYGVDPNQVDSEGRTPLFAVFDRKEETSESECSEIVRLLLMKGADPNQNDFKGNRVYPLARRGGFPAVAKLLVDLGANVDHSQEVNKPDQSGSRFEQLQYHENQPSNLFDESI</sequence>
<dbReference type="PRINTS" id="PR01415">
    <property type="entry name" value="ANKYRIN"/>
</dbReference>
<evidence type="ECO:0000256" key="3">
    <source>
        <dbReference type="PROSITE-ProRule" id="PRU00023"/>
    </source>
</evidence>
<dbReference type="Gene3D" id="3.40.50.300">
    <property type="entry name" value="P-loop containing nucleotide triphosphate hydrolases"/>
    <property type="match status" value="1"/>
</dbReference>
<dbReference type="PROSITE" id="PS50088">
    <property type="entry name" value="ANK_REPEAT"/>
    <property type="match status" value="3"/>
</dbReference>
<proteinExistence type="predicted"/>
<dbReference type="EMBL" id="JANPWZ010000361">
    <property type="protein sequence ID" value="KAJ3577480.1"/>
    <property type="molecule type" value="Genomic_DNA"/>
</dbReference>
<dbReference type="SMART" id="SM00248">
    <property type="entry name" value="ANK"/>
    <property type="match status" value="6"/>
</dbReference>
<dbReference type="PANTHER" id="PTHR24171">
    <property type="entry name" value="ANKYRIN REPEAT DOMAIN-CONTAINING PROTEIN 39-RELATED"/>
    <property type="match status" value="1"/>
</dbReference>
<dbReference type="Proteomes" id="UP001148614">
    <property type="component" value="Unassembled WGS sequence"/>
</dbReference>
<dbReference type="InterPro" id="IPR027417">
    <property type="entry name" value="P-loop_NTPase"/>
</dbReference>
<dbReference type="Pfam" id="PF24883">
    <property type="entry name" value="NPHP3_N"/>
    <property type="match status" value="1"/>
</dbReference>
<dbReference type="Gene3D" id="1.25.40.20">
    <property type="entry name" value="Ankyrin repeat-containing domain"/>
    <property type="match status" value="1"/>
</dbReference>
<keyword evidence="1" id="KW-0677">Repeat</keyword>
<dbReference type="VEuPathDB" id="FungiDB:F4678DRAFT_138977"/>
<feature type="region of interest" description="Disordered" evidence="4">
    <location>
        <begin position="1"/>
        <end position="42"/>
    </location>
</feature>
<feature type="compositionally biased region" description="Polar residues" evidence="4">
    <location>
        <begin position="31"/>
        <end position="42"/>
    </location>
</feature>
<evidence type="ECO:0000313" key="6">
    <source>
        <dbReference type="EMBL" id="KAJ3577480.1"/>
    </source>
</evidence>
<dbReference type="Pfam" id="PF12796">
    <property type="entry name" value="Ank_2"/>
    <property type="match status" value="1"/>
</dbReference>
<dbReference type="InterPro" id="IPR002110">
    <property type="entry name" value="Ankyrin_rpt"/>
</dbReference>
<feature type="repeat" description="ANK" evidence="3">
    <location>
        <begin position="1135"/>
        <end position="1174"/>
    </location>
</feature>
<keyword evidence="2 3" id="KW-0040">ANK repeat</keyword>
<evidence type="ECO:0000256" key="2">
    <source>
        <dbReference type="ARBA" id="ARBA00023043"/>
    </source>
</evidence>
<evidence type="ECO:0000256" key="4">
    <source>
        <dbReference type="SAM" id="MobiDB-lite"/>
    </source>
</evidence>
<evidence type="ECO:0000259" key="5">
    <source>
        <dbReference type="Pfam" id="PF24883"/>
    </source>
</evidence>
<name>A0A9W8TPV2_9PEZI</name>
<dbReference type="SUPFAM" id="SSF48403">
    <property type="entry name" value="Ankyrin repeat"/>
    <property type="match status" value="1"/>
</dbReference>
<evidence type="ECO:0000256" key="1">
    <source>
        <dbReference type="ARBA" id="ARBA00022737"/>
    </source>
</evidence>
<keyword evidence="7" id="KW-1185">Reference proteome</keyword>
<comment type="caution">
    <text evidence="6">The sequence shown here is derived from an EMBL/GenBank/DDBJ whole genome shotgun (WGS) entry which is preliminary data.</text>
</comment>
<reference evidence="6" key="1">
    <citation type="submission" date="2022-07" db="EMBL/GenBank/DDBJ databases">
        <title>Genome Sequence of Xylaria arbuscula.</title>
        <authorList>
            <person name="Buettner E."/>
        </authorList>
    </citation>
    <scope>NUCLEOTIDE SEQUENCE</scope>
    <source>
        <strain evidence="6">VT107</strain>
    </source>
</reference>
<protein>
    <recommendedName>
        <fullName evidence="5">Nephrocystin 3-like N-terminal domain-containing protein</fullName>
    </recommendedName>
</protein>
<gene>
    <name evidence="6" type="ORF">NPX13_g3088</name>
</gene>